<comment type="caution">
    <text evidence="1">The sequence shown here is derived from an EMBL/GenBank/DDBJ whole genome shotgun (WGS) entry which is preliminary data.</text>
</comment>
<evidence type="ECO:0000313" key="2">
    <source>
        <dbReference type="Proteomes" id="UP000003340"/>
    </source>
</evidence>
<dbReference type="EMBL" id="ACEC01000020">
    <property type="protein sequence ID" value="EEG31885.1"/>
    <property type="molecule type" value="Genomic_DNA"/>
</dbReference>
<proteinExistence type="predicted"/>
<dbReference type="AlphaFoldDB" id="C0E9H5"/>
<reference evidence="1 2" key="1">
    <citation type="submission" date="2009-01" db="EMBL/GenBank/DDBJ databases">
        <authorList>
            <person name="Fulton L."/>
            <person name="Clifton S."/>
            <person name="Fulton B."/>
            <person name="Xu J."/>
            <person name="Minx P."/>
            <person name="Pepin K.H."/>
            <person name="Johnson M."/>
            <person name="Bhonagiri V."/>
            <person name="Nash W.E."/>
            <person name="Mardis E.R."/>
            <person name="Wilson R.K."/>
        </authorList>
    </citation>
    <scope>NUCLEOTIDE SEQUENCE [LARGE SCALE GENOMIC DNA]</scope>
    <source>
        <strain evidence="1 2">DSM 5476</strain>
    </source>
</reference>
<dbReference type="Proteomes" id="UP000003340">
    <property type="component" value="Unassembled WGS sequence"/>
</dbReference>
<keyword evidence="2" id="KW-1185">Reference proteome</keyword>
<sequence>MGALKQDADRFLVVTTASDIALSDPWFVLLTTQKKGRANANVT</sequence>
<protein>
    <submittedName>
        <fullName evidence="1">Uncharacterized protein</fullName>
    </submittedName>
</protein>
<gene>
    <name evidence="1" type="ORF">CLOSTMETH_00474</name>
</gene>
<organism evidence="1 2">
    <name type="scientific">[Clostridium] methylpentosum DSM 5476</name>
    <dbReference type="NCBI Taxonomy" id="537013"/>
    <lineage>
        <taxon>Bacteria</taxon>
        <taxon>Bacillati</taxon>
        <taxon>Bacillota</taxon>
        <taxon>Clostridia</taxon>
        <taxon>Eubacteriales</taxon>
        <taxon>Oscillospiraceae</taxon>
        <taxon>Oscillospiraceae incertae sedis</taxon>
    </lineage>
</organism>
<reference evidence="1 2" key="2">
    <citation type="submission" date="2009-02" db="EMBL/GenBank/DDBJ databases">
        <title>Draft genome sequence of Clostridium methylpentosum (DSM 5476).</title>
        <authorList>
            <person name="Sudarsanam P."/>
            <person name="Ley R."/>
            <person name="Guruge J."/>
            <person name="Turnbaugh P.J."/>
            <person name="Mahowald M."/>
            <person name="Liep D."/>
            <person name="Gordon J."/>
        </authorList>
    </citation>
    <scope>NUCLEOTIDE SEQUENCE [LARGE SCALE GENOMIC DNA]</scope>
    <source>
        <strain evidence="1 2">DSM 5476</strain>
    </source>
</reference>
<evidence type="ECO:0000313" key="1">
    <source>
        <dbReference type="EMBL" id="EEG31885.1"/>
    </source>
</evidence>
<name>C0E9H5_9FIRM</name>
<dbReference type="STRING" id="537013.CLOSTMETH_00474"/>
<dbReference type="HOGENOM" id="CLU_3231813_0_0_9"/>
<accession>C0E9H5</accession>